<name>A0A328NHM4_9ACTN</name>
<sequence>MAEAASVPLGSYYFAEDHHQQYLAPTKNPNGYCNHGPNGLSCPVGVARVGG</sequence>
<dbReference type="EMBL" id="PYAA01000003">
    <property type="protein sequence ID" value="RAO06295.1"/>
    <property type="molecule type" value="Genomic_DNA"/>
</dbReference>
<dbReference type="SUPFAM" id="SSF55068">
    <property type="entry name" value="Peptide methionine sulfoxide reductase"/>
    <property type="match status" value="1"/>
</dbReference>
<dbReference type="Proteomes" id="UP000248966">
    <property type="component" value="Unassembled WGS sequence"/>
</dbReference>
<dbReference type="AlphaFoldDB" id="A0A328NHM4"/>
<gene>
    <name evidence="1" type="ORF">LAH08_00830</name>
</gene>
<dbReference type="InterPro" id="IPR036509">
    <property type="entry name" value="Met_Sox_Rdtase_MsrA_sf"/>
</dbReference>
<proteinExistence type="predicted"/>
<evidence type="ECO:0000313" key="1">
    <source>
        <dbReference type="EMBL" id="RAO06295.1"/>
    </source>
</evidence>
<dbReference type="Gene3D" id="3.30.1060.10">
    <property type="entry name" value="Peptide methionine sulphoxide reductase MsrA"/>
    <property type="match status" value="1"/>
</dbReference>
<accession>A0A328NHM4</accession>
<dbReference type="GO" id="GO:0008113">
    <property type="term" value="F:peptide-methionine (S)-S-oxide reductase activity"/>
    <property type="evidence" value="ECO:0007669"/>
    <property type="project" value="InterPro"/>
</dbReference>
<reference evidence="1 2" key="1">
    <citation type="submission" date="2018-03" db="EMBL/GenBank/DDBJ databases">
        <title>Defining the species Micromonospora saelicesensis and Micromonospora noduli under the framework of genomics.</title>
        <authorList>
            <person name="Riesco R."/>
            <person name="Trujillo M.E."/>
        </authorList>
    </citation>
    <scope>NUCLEOTIDE SEQUENCE [LARGE SCALE GENOMIC DNA]</scope>
    <source>
        <strain evidence="1 2">LAH08</strain>
    </source>
</reference>
<organism evidence="1 2">
    <name type="scientific">Micromonospora noduli</name>
    <dbReference type="NCBI Taxonomy" id="709876"/>
    <lineage>
        <taxon>Bacteria</taxon>
        <taxon>Bacillati</taxon>
        <taxon>Actinomycetota</taxon>
        <taxon>Actinomycetes</taxon>
        <taxon>Micromonosporales</taxon>
        <taxon>Micromonosporaceae</taxon>
        <taxon>Micromonospora</taxon>
    </lineage>
</organism>
<evidence type="ECO:0000313" key="2">
    <source>
        <dbReference type="Proteomes" id="UP000248966"/>
    </source>
</evidence>
<protein>
    <submittedName>
        <fullName evidence="1">Peptide-methionine (S)-S-oxide reductase</fullName>
    </submittedName>
</protein>
<comment type="caution">
    <text evidence="1">The sequence shown here is derived from an EMBL/GenBank/DDBJ whole genome shotgun (WGS) entry which is preliminary data.</text>
</comment>